<organism evidence="10">
    <name type="scientific">Brassica virus 2_Ole</name>
    <dbReference type="NCBI Taxonomy" id="2977960"/>
    <lineage>
        <taxon>Viruses</taxon>
        <taxon>Riboviria</taxon>
        <taxon>Orthornavirae</taxon>
        <taxon>Negarnaviricota</taxon>
        <taxon>Haploviricotina</taxon>
        <taxon>Monjiviricetes</taxon>
        <taxon>Mononegavirales</taxon>
        <taxon>Rhabdoviridae</taxon>
    </lineage>
</organism>
<evidence type="ECO:0000256" key="1">
    <source>
        <dbReference type="ARBA" id="ARBA00014389"/>
    </source>
</evidence>
<evidence type="ECO:0000256" key="9">
    <source>
        <dbReference type="RuleBase" id="RU369108"/>
    </source>
</evidence>
<name>A0A9N6YIV7_9RHAB</name>
<evidence type="ECO:0000256" key="6">
    <source>
        <dbReference type="ARBA" id="ARBA00023086"/>
    </source>
</evidence>
<keyword evidence="4 9" id="KW-0946">Virion</keyword>
<sequence length="591" mass="66126">MATSIENLQRLLTLEGLDDETRKKLQDQLEIAMDSQQEASTEGDDNEARMNFLMNLNPVDETEDQDVPPHPAPLAAPGHQQHEIVRMELPNVVASSETPQGPVHSALNMPRTSAPPRAQGLNLGDSSHIAASVSSSHLPAPPAPTFPPMVVGMATGQTPAAIVPPTTFTPVQDNVAPGTSSRPIAEMVSRPPHQTSGHEIVDVSEFFNPHLEEPFAILKDHQMLKQTSEAWSNDNLKDLETINLDLWTKIEPDDQVKLAEIALNSLCDRVSVASVGVIMMCAWGVYSVENKANYAMAHLWDFVKTSKSVEYTALPNEITCVALSPNKYYTKEILRGPGGMITASFYCAALLRVFTKDSGSFELALPSLAEQFHNFYEAHPAFQIKVDKRCLEHIRKLFHNRIILRNSLAPFLLAFLELSDNNKGLCKLLYEIHLGFTGMHCYNLAISNAFDLSVPFHTFFGFLNHHQNTTALKKITEIITTYESSKRTDEEKKKTATWIYARIFNSKMFCEIQTKNCRFLTSLLAVMADKLGRSDSKNKHTDIIQIASFVNEHRSDLDEWANRIIKCCNAGVWADIERRNKIFSISTHRKV</sequence>
<comment type="subcellular location">
    <subcellularLocation>
        <location evidence="9">Virion</location>
    </subcellularLocation>
    <subcellularLocation>
        <location evidence="9">Host cytoplasm</location>
    </subcellularLocation>
</comment>
<dbReference type="GO" id="GO:1990904">
    <property type="term" value="C:ribonucleoprotein complex"/>
    <property type="evidence" value="ECO:0007669"/>
    <property type="project" value="UniProtKB-UniRule"/>
</dbReference>
<comment type="subunit">
    <text evidence="9">Homomultimerizes to form the nucleocapsid. Binds to viral genomic RNA.</text>
</comment>
<dbReference type="GO" id="GO:0030430">
    <property type="term" value="C:host cell cytoplasm"/>
    <property type="evidence" value="ECO:0007669"/>
    <property type="project" value="UniProtKB-SubCell"/>
</dbReference>
<reference evidence="10" key="1">
    <citation type="journal article" date="2022" name="bioRxiv">
        <title>Unlocking the hidden genetic diversity of varicosaviruses, the neglected plant rhabdoviruses.</title>
        <authorList>
            <person name="Bejerman N."/>
            <person name="Dietzgen R.G."/>
            <person name="Debat H."/>
        </authorList>
    </citation>
    <scope>NUCLEOTIDE SEQUENCE</scope>
</reference>
<protein>
    <recommendedName>
        <fullName evidence="1 9">Nucleoprotein</fullName>
        <shortName evidence="9">NP</shortName>
        <shortName evidence="9">Protein N</shortName>
    </recommendedName>
    <alternativeName>
        <fullName evidence="8 9">Nucleocapsid protein</fullName>
    </alternativeName>
</protein>
<keyword evidence="9" id="KW-1035">Host cytoplasm</keyword>
<evidence type="ECO:0000256" key="7">
    <source>
        <dbReference type="ARBA" id="ARBA00023274"/>
    </source>
</evidence>
<proteinExistence type="inferred from homology"/>
<accession>A0A9N6YIV7</accession>
<evidence type="ECO:0000313" key="10">
    <source>
        <dbReference type="EMBL" id="DAZ90672.1"/>
    </source>
</evidence>
<keyword evidence="7 9" id="KW-0687">Ribonucleoprotein</keyword>
<dbReference type="InterPro" id="IPR004902">
    <property type="entry name" value="Rhabdo_ncap_2"/>
</dbReference>
<dbReference type="GO" id="GO:0003723">
    <property type="term" value="F:RNA binding"/>
    <property type="evidence" value="ECO:0007669"/>
    <property type="project" value="UniProtKB-UniRule"/>
</dbReference>
<dbReference type="EMBL" id="BK061752">
    <property type="protein sequence ID" value="DAZ90672.1"/>
    <property type="molecule type" value="Viral_cRNA"/>
</dbReference>
<keyword evidence="5 9" id="KW-0694">RNA-binding</keyword>
<evidence type="ECO:0000256" key="3">
    <source>
        <dbReference type="ARBA" id="ARBA00022561"/>
    </source>
</evidence>
<dbReference type="GO" id="GO:0019013">
    <property type="term" value="C:viral nucleocapsid"/>
    <property type="evidence" value="ECO:0007669"/>
    <property type="project" value="UniProtKB-UniRule"/>
</dbReference>
<evidence type="ECO:0000256" key="8">
    <source>
        <dbReference type="ARBA" id="ARBA00033344"/>
    </source>
</evidence>
<comment type="similarity">
    <text evidence="9">Belongs to the nucleorhabdovirus nucleocapsid protein family.</text>
</comment>
<keyword evidence="2 9" id="KW-1139">Helical capsid protein</keyword>
<evidence type="ECO:0000256" key="2">
    <source>
        <dbReference type="ARBA" id="ARBA00022497"/>
    </source>
</evidence>
<comment type="function">
    <text evidence="9">Encapsidates the genome, protecting it from nucleases. The encapsidated genomic RNA is termed the nucleocapsid (NC) and serves as template for viral transcription and replication.</text>
</comment>
<evidence type="ECO:0000256" key="4">
    <source>
        <dbReference type="ARBA" id="ARBA00022844"/>
    </source>
</evidence>
<keyword evidence="3 9" id="KW-0167">Capsid protein</keyword>
<evidence type="ECO:0000256" key="5">
    <source>
        <dbReference type="ARBA" id="ARBA00022884"/>
    </source>
</evidence>
<dbReference type="GO" id="GO:0019029">
    <property type="term" value="C:helical viral capsid"/>
    <property type="evidence" value="ECO:0007669"/>
    <property type="project" value="UniProtKB-UniRule"/>
</dbReference>
<keyword evidence="6 9" id="KW-0543">Viral nucleoprotein</keyword>
<dbReference type="Pfam" id="PF03216">
    <property type="entry name" value="Rhabdo_ncap_2"/>
    <property type="match status" value="1"/>
</dbReference>